<protein>
    <submittedName>
        <fullName evidence="2">Uncharacterized protein</fullName>
    </submittedName>
</protein>
<name>A0A942A4D8_9BACT</name>
<keyword evidence="1" id="KW-1133">Transmembrane helix</keyword>
<feature type="transmembrane region" description="Helical" evidence="1">
    <location>
        <begin position="120"/>
        <end position="139"/>
    </location>
</feature>
<feature type="transmembrane region" description="Helical" evidence="1">
    <location>
        <begin position="92"/>
        <end position="114"/>
    </location>
</feature>
<dbReference type="AlphaFoldDB" id="A0A942A4D8"/>
<evidence type="ECO:0000313" key="2">
    <source>
        <dbReference type="EMBL" id="MBS1257882.1"/>
    </source>
</evidence>
<organism evidence="2 3">
    <name type="scientific">Candidatus Scalindua arabica</name>
    <dbReference type="NCBI Taxonomy" id="1127984"/>
    <lineage>
        <taxon>Bacteria</taxon>
        <taxon>Pseudomonadati</taxon>
        <taxon>Planctomycetota</taxon>
        <taxon>Candidatus Brocadiia</taxon>
        <taxon>Candidatus Brocadiales</taxon>
        <taxon>Candidatus Scalinduaceae</taxon>
        <taxon>Candidatus Scalindua</taxon>
    </lineage>
</organism>
<proteinExistence type="predicted"/>
<keyword evidence="1" id="KW-0472">Membrane</keyword>
<dbReference type="Proteomes" id="UP000722750">
    <property type="component" value="Unassembled WGS sequence"/>
</dbReference>
<gene>
    <name evidence="2" type="ORF">MAG551_00935</name>
</gene>
<dbReference type="PANTHER" id="PTHR39419:SF1">
    <property type="entry name" value="SLL0814 PROTEIN"/>
    <property type="match status" value="1"/>
</dbReference>
<reference evidence="2" key="1">
    <citation type="journal article" date="2021" name="ISME J.">
        <title>Fine-scale metabolic discontinuity in a stratified prokaryote microbiome of a Red Sea deep halocline.</title>
        <authorList>
            <person name="Michoud G."/>
            <person name="Ngugi D.K."/>
            <person name="Barozzi A."/>
            <person name="Merlino G."/>
            <person name="Calleja M.L."/>
            <person name="Delgado-Huertas A."/>
            <person name="Moran X.A.G."/>
            <person name="Daffonchio D."/>
        </authorList>
    </citation>
    <scope>NUCLEOTIDE SEQUENCE</scope>
    <source>
        <strain evidence="2">SuakinDeep_MAG55_1</strain>
    </source>
</reference>
<comment type="caution">
    <text evidence="2">The sequence shown here is derived from an EMBL/GenBank/DDBJ whole genome shotgun (WGS) entry which is preliminary data.</text>
</comment>
<feature type="transmembrane region" description="Helical" evidence="1">
    <location>
        <begin position="6"/>
        <end position="25"/>
    </location>
</feature>
<keyword evidence="1" id="KW-0812">Transmembrane</keyword>
<feature type="transmembrane region" description="Helical" evidence="1">
    <location>
        <begin position="62"/>
        <end position="80"/>
    </location>
</feature>
<sequence>MDLFELFISTILLRPYVFVWLGLYFIAGGLQLGMKRIVVFTILAYVIAFISEYSSTRIGVPLSNFLGWFLVGIAIIYCFQKLDRNMGWSTEYAGNALMGPAFYFINMIFILSVTFYIGEYLIGVISLSIFSILFYLTILKVSRVISIRTDT</sequence>
<accession>A0A942A4D8</accession>
<dbReference type="EMBL" id="JAANXD010000041">
    <property type="protein sequence ID" value="MBS1257882.1"/>
    <property type="molecule type" value="Genomic_DNA"/>
</dbReference>
<dbReference type="PANTHER" id="PTHR39419">
    <property type="entry name" value="SLL0814 PROTEIN"/>
    <property type="match status" value="1"/>
</dbReference>
<feature type="transmembrane region" description="Helical" evidence="1">
    <location>
        <begin position="37"/>
        <end position="56"/>
    </location>
</feature>
<evidence type="ECO:0000256" key="1">
    <source>
        <dbReference type="SAM" id="Phobius"/>
    </source>
</evidence>
<dbReference type="InterPro" id="IPR007354">
    <property type="entry name" value="CruF-like"/>
</dbReference>
<evidence type="ECO:0000313" key="3">
    <source>
        <dbReference type="Proteomes" id="UP000722750"/>
    </source>
</evidence>